<comment type="caution">
    <text evidence="1">The sequence shown here is derived from an EMBL/GenBank/DDBJ whole genome shotgun (WGS) entry which is preliminary data.</text>
</comment>
<protein>
    <submittedName>
        <fullName evidence="1">Uncharacterized protein</fullName>
    </submittedName>
</protein>
<evidence type="ECO:0000313" key="2">
    <source>
        <dbReference type="Proteomes" id="UP000499080"/>
    </source>
</evidence>
<gene>
    <name evidence="1" type="ORF">AVEN_238717_1</name>
</gene>
<organism evidence="1 2">
    <name type="scientific">Araneus ventricosus</name>
    <name type="common">Orbweaver spider</name>
    <name type="synonym">Epeira ventricosa</name>
    <dbReference type="NCBI Taxonomy" id="182803"/>
    <lineage>
        <taxon>Eukaryota</taxon>
        <taxon>Metazoa</taxon>
        <taxon>Ecdysozoa</taxon>
        <taxon>Arthropoda</taxon>
        <taxon>Chelicerata</taxon>
        <taxon>Arachnida</taxon>
        <taxon>Araneae</taxon>
        <taxon>Araneomorphae</taxon>
        <taxon>Entelegynae</taxon>
        <taxon>Araneoidea</taxon>
        <taxon>Araneidae</taxon>
        <taxon>Araneus</taxon>
    </lineage>
</organism>
<dbReference type="Proteomes" id="UP000499080">
    <property type="component" value="Unassembled WGS sequence"/>
</dbReference>
<accession>A0A4Y2NH00</accession>
<keyword evidence="2" id="KW-1185">Reference proteome</keyword>
<sequence>MQWNFYKIEHFRNDESYKLKETFIRRLHLGTYLQITFPFNKVVACPTSYRYSIFIRKVWKLRKVIPVQHPLRITLKLDVHEGSAPVHLERISPHRSNFQPIHLDGSLMEAPCQPHNWSLQSPRATVPTPPLAFQTRPLPRFPERASHPLPHFVVLSSVRHPFPR</sequence>
<dbReference type="EMBL" id="BGPR01009003">
    <property type="protein sequence ID" value="GBN37357.1"/>
    <property type="molecule type" value="Genomic_DNA"/>
</dbReference>
<reference evidence="1 2" key="1">
    <citation type="journal article" date="2019" name="Sci. Rep.">
        <title>Orb-weaving spider Araneus ventricosus genome elucidates the spidroin gene catalogue.</title>
        <authorList>
            <person name="Kono N."/>
            <person name="Nakamura H."/>
            <person name="Ohtoshi R."/>
            <person name="Moran D.A.P."/>
            <person name="Shinohara A."/>
            <person name="Yoshida Y."/>
            <person name="Fujiwara M."/>
            <person name="Mori M."/>
            <person name="Tomita M."/>
            <person name="Arakawa K."/>
        </authorList>
    </citation>
    <scope>NUCLEOTIDE SEQUENCE [LARGE SCALE GENOMIC DNA]</scope>
</reference>
<dbReference type="AlphaFoldDB" id="A0A4Y2NH00"/>
<name>A0A4Y2NH00_ARAVE</name>
<evidence type="ECO:0000313" key="1">
    <source>
        <dbReference type="EMBL" id="GBN37357.1"/>
    </source>
</evidence>
<proteinExistence type="predicted"/>